<dbReference type="RefSeq" id="WP_232308134.1">
    <property type="nucleotide sequence ID" value="NZ_CP016591.1"/>
</dbReference>
<keyword evidence="4" id="KW-1185">Reference proteome</keyword>
<organism evidence="3 4">
    <name type="scientific">Tsuneonella dongtanensis</name>
    <dbReference type="NCBI Taxonomy" id="692370"/>
    <lineage>
        <taxon>Bacteria</taxon>
        <taxon>Pseudomonadati</taxon>
        <taxon>Pseudomonadota</taxon>
        <taxon>Alphaproteobacteria</taxon>
        <taxon>Sphingomonadales</taxon>
        <taxon>Erythrobacteraceae</taxon>
        <taxon>Tsuneonella</taxon>
    </lineage>
</organism>
<protein>
    <recommendedName>
        <fullName evidence="2">DUF418 domain-containing protein</fullName>
    </recommendedName>
</protein>
<feature type="transmembrane region" description="Helical" evidence="1">
    <location>
        <begin position="279"/>
        <end position="302"/>
    </location>
</feature>
<feature type="transmembrane region" description="Helical" evidence="1">
    <location>
        <begin position="322"/>
        <end position="344"/>
    </location>
</feature>
<feature type="transmembrane region" description="Helical" evidence="1">
    <location>
        <begin position="166"/>
        <end position="185"/>
    </location>
</feature>
<dbReference type="PATRIC" id="fig|692370.5.peg.2454"/>
<gene>
    <name evidence="3" type="ORF">A6F68_02442</name>
</gene>
<dbReference type="PANTHER" id="PTHR30590">
    <property type="entry name" value="INNER MEMBRANE PROTEIN"/>
    <property type="match status" value="1"/>
</dbReference>
<feature type="transmembrane region" description="Helical" evidence="1">
    <location>
        <begin position="356"/>
        <end position="379"/>
    </location>
</feature>
<dbReference type="PANTHER" id="PTHR30590:SF2">
    <property type="entry name" value="INNER MEMBRANE PROTEIN"/>
    <property type="match status" value="1"/>
</dbReference>
<evidence type="ECO:0000259" key="2">
    <source>
        <dbReference type="Pfam" id="PF04235"/>
    </source>
</evidence>
<dbReference type="EMBL" id="CP016591">
    <property type="protein sequence ID" value="ANY20939.1"/>
    <property type="molecule type" value="Genomic_DNA"/>
</dbReference>
<reference evidence="3 4" key="1">
    <citation type="submission" date="2016-07" db="EMBL/GenBank/DDBJ databases">
        <title>Complete genome sequence of Altererythrobacter dongtanensis KCTC 22672, a type strain with esterase isolated from tidal flat.</title>
        <authorList>
            <person name="Cheng H."/>
            <person name="Wu Y.-H."/>
            <person name="Zhou P."/>
            <person name="Huo Y.-Y."/>
            <person name="Wang C.-S."/>
            <person name="Xu X.-W."/>
        </authorList>
    </citation>
    <scope>NUCLEOTIDE SEQUENCE [LARGE SCALE GENOMIC DNA]</scope>
    <source>
        <strain evidence="3 4">KCTC 22672</strain>
    </source>
</reference>
<accession>A0A1B2AFL3</accession>
<feature type="transmembrane region" description="Helical" evidence="1">
    <location>
        <begin position="246"/>
        <end position="267"/>
    </location>
</feature>
<dbReference type="Proteomes" id="UP000092932">
    <property type="component" value="Chromosome"/>
</dbReference>
<dbReference type="STRING" id="692370.A6F68_02442"/>
<evidence type="ECO:0000313" key="4">
    <source>
        <dbReference type="Proteomes" id="UP000092932"/>
    </source>
</evidence>
<proteinExistence type="predicted"/>
<feature type="domain" description="DUF418" evidence="2">
    <location>
        <begin position="263"/>
        <end position="423"/>
    </location>
</feature>
<dbReference type="AlphaFoldDB" id="A0A1B2AFL3"/>
<dbReference type="InterPro" id="IPR007349">
    <property type="entry name" value="DUF418"/>
</dbReference>
<name>A0A1B2AFL3_9SPHN</name>
<keyword evidence="1" id="KW-0472">Membrane</keyword>
<feature type="transmembrane region" description="Helical" evidence="1">
    <location>
        <begin position="112"/>
        <end position="133"/>
    </location>
</feature>
<feature type="transmembrane region" description="Helical" evidence="1">
    <location>
        <begin position="37"/>
        <end position="55"/>
    </location>
</feature>
<dbReference type="Pfam" id="PF04235">
    <property type="entry name" value="DUF418"/>
    <property type="match status" value="1"/>
</dbReference>
<sequence>MSDGDRLPGTVVSKPALGAMPTSAGERLLSLDFTRGVAVLGILFANIMGMGQPLATAYTWPGGFLNGHDGLADALWVAQFVLVDGKMRGLFTLLFGAGLILFTDRAKAKGGWIALSLVRLGWLLVFGLAHYYLLWRGDILALYALCGAVVLFAVNWSWVQQLAVGVAVYMAGVFYNTVVLAPLWAANETVRGRLPEFDGVAESTRAFVESQLDDGLREAAIAESGTWIDYVRHSAVEHTWEWWDTFLSSAPEATSLMLVGMALYRVGLFDGRLNRRAQVAWGWAGVIVGFLLTLPLGLWVYFGGFTYTGTVLAAYGPQGLTRLPMVLGLAALCAVWGMGATGWLGSRLSAAGRAAFTNYIGTSLVMLAVFQGWGLGLFGELSREGLYIVAIAGCVIMLLWSKPWLKRYRYGPLEWLWRCLTYRQAFPLRR</sequence>
<evidence type="ECO:0000313" key="3">
    <source>
        <dbReference type="EMBL" id="ANY20939.1"/>
    </source>
</evidence>
<dbReference type="InterPro" id="IPR052529">
    <property type="entry name" value="Bact_Transport_Assoc"/>
</dbReference>
<feature type="transmembrane region" description="Helical" evidence="1">
    <location>
        <begin position="75"/>
        <end position="100"/>
    </location>
</feature>
<keyword evidence="1" id="KW-1133">Transmembrane helix</keyword>
<keyword evidence="1" id="KW-0812">Transmembrane</keyword>
<feature type="transmembrane region" description="Helical" evidence="1">
    <location>
        <begin position="139"/>
        <end position="159"/>
    </location>
</feature>
<feature type="transmembrane region" description="Helical" evidence="1">
    <location>
        <begin position="385"/>
        <end position="401"/>
    </location>
</feature>
<dbReference type="KEGG" id="ado:A6F68_02442"/>
<evidence type="ECO:0000256" key="1">
    <source>
        <dbReference type="SAM" id="Phobius"/>
    </source>
</evidence>